<keyword evidence="7" id="KW-1185">Reference proteome</keyword>
<keyword evidence="6" id="KW-0418">Kinase</keyword>
<comment type="caution">
    <text evidence="6">The sequence shown here is derived from an EMBL/GenBank/DDBJ whole genome shotgun (WGS) entry which is preliminary data.</text>
</comment>
<dbReference type="EC" id="2.7.13.3" evidence="2"/>
<comment type="catalytic activity">
    <reaction evidence="1">
        <text>ATP + protein L-histidine = ADP + protein N-phospho-L-histidine.</text>
        <dbReference type="EC" id="2.7.13.3"/>
    </reaction>
</comment>
<keyword evidence="6" id="KW-0808">Transferase</keyword>
<feature type="transmembrane region" description="Helical" evidence="4">
    <location>
        <begin position="51"/>
        <end position="71"/>
    </location>
</feature>
<name>A0ABV4TN24_9FLAO</name>
<accession>A0ABV4TN24</accession>
<keyword evidence="4" id="KW-0472">Membrane</keyword>
<dbReference type="SUPFAM" id="SSF55874">
    <property type="entry name" value="ATPase domain of HSP90 chaperone/DNA topoisomerase II/histidine kinase"/>
    <property type="match status" value="1"/>
</dbReference>
<feature type="domain" description="Histidine kinase" evidence="5">
    <location>
        <begin position="132"/>
        <end position="351"/>
    </location>
</feature>
<dbReference type="PANTHER" id="PTHR43547">
    <property type="entry name" value="TWO-COMPONENT HISTIDINE KINASE"/>
    <property type="match status" value="1"/>
</dbReference>
<evidence type="ECO:0000259" key="5">
    <source>
        <dbReference type="PROSITE" id="PS50109"/>
    </source>
</evidence>
<dbReference type="SMART" id="SM00387">
    <property type="entry name" value="HATPase_c"/>
    <property type="match status" value="1"/>
</dbReference>
<dbReference type="EMBL" id="JBCFQK010000023">
    <property type="protein sequence ID" value="MFA9195458.1"/>
    <property type="molecule type" value="Genomic_DNA"/>
</dbReference>
<evidence type="ECO:0000256" key="4">
    <source>
        <dbReference type="SAM" id="Phobius"/>
    </source>
</evidence>
<dbReference type="InterPro" id="IPR036890">
    <property type="entry name" value="HATPase_C_sf"/>
</dbReference>
<dbReference type="Gene3D" id="3.30.565.10">
    <property type="entry name" value="Histidine kinase-like ATPase, C-terminal domain"/>
    <property type="match status" value="1"/>
</dbReference>
<evidence type="ECO:0000313" key="7">
    <source>
        <dbReference type="Proteomes" id="UP001574170"/>
    </source>
</evidence>
<keyword evidence="3" id="KW-0597">Phosphoprotein</keyword>
<dbReference type="PROSITE" id="PS50109">
    <property type="entry name" value="HIS_KIN"/>
    <property type="match status" value="1"/>
</dbReference>
<evidence type="ECO:0000256" key="1">
    <source>
        <dbReference type="ARBA" id="ARBA00000085"/>
    </source>
</evidence>
<evidence type="ECO:0000256" key="3">
    <source>
        <dbReference type="ARBA" id="ARBA00022553"/>
    </source>
</evidence>
<dbReference type="InterPro" id="IPR004358">
    <property type="entry name" value="Sig_transdc_His_kin-like_C"/>
</dbReference>
<dbReference type="GO" id="GO:0016301">
    <property type="term" value="F:kinase activity"/>
    <property type="evidence" value="ECO:0007669"/>
    <property type="project" value="UniProtKB-KW"/>
</dbReference>
<dbReference type="PANTHER" id="PTHR43547:SF2">
    <property type="entry name" value="HYBRID SIGNAL TRANSDUCTION HISTIDINE KINASE C"/>
    <property type="match status" value="1"/>
</dbReference>
<organism evidence="6 7">
    <name type="scientific">Flavobacterium magnesitis</name>
    <dbReference type="NCBI Taxonomy" id="3138077"/>
    <lineage>
        <taxon>Bacteria</taxon>
        <taxon>Pseudomonadati</taxon>
        <taxon>Bacteroidota</taxon>
        <taxon>Flavobacteriia</taxon>
        <taxon>Flavobacteriales</taxon>
        <taxon>Flavobacteriaceae</taxon>
        <taxon>Flavobacterium</taxon>
    </lineage>
</organism>
<evidence type="ECO:0000313" key="6">
    <source>
        <dbReference type="EMBL" id="MFA9195458.1"/>
    </source>
</evidence>
<protein>
    <recommendedName>
        <fullName evidence="2">histidine kinase</fullName>
        <ecNumber evidence="2">2.7.13.3</ecNumber>
    </recommendedName>
</protein>
<dbReference type="RefSeq" id="WP_373392670.1">
    <property type="nucleotide sequence ID" value="NZ_JBCFQJ010000008.1"/>
</dbReference>
<feature type="transmembrane region" description="Helical" evidence="4">
    <location>
        <begin position="21"/>
        <end position="45"/>
    </location>
</feature>
<dbReference type="InterPro" id="IPR005467">
    <property type="entry name" value="His_kinase_dom"/>
</dbReference>
<dbReference type="InterPro" id="IPR003594">
    <property type="entry name" value="HATPase_dom"/>
</dbReference>
<keyword evidence="4" id="KW-1133">Transmembrane helix</keyword>
<dbReference type="Pfam" id="PF02518">
    <property type="entry name" value="HATPase_c"/>
    <property type="match status" value="1"/>
</dbReference>
<reference evidence="6 7" key="1">
    <citation type="submission" date="2024-04" db="EMBL/GenBank/DDBJ databases">
        <title>New Clade of Flavobacterium.</title>
        <authorList>
            <person name="Matos L."/>
            <person name="Proenca D.N."/>
            <person name="Fransisco R.M."/>
            <person name="Chung A.P."/>
            <person name="Maccario L."/>
            <person name="Sorensen S.J."/>
            <person name="Morais P.V."/>
        </authorList>
    </citation>
    <scope>NUCLEOTIDE SEQUENCE [LARGE SCALE GENOMIC DNA]</scope>
    <source>
        <strain evidence="6 7">FBOR7N2.3</strain>
    </source>
</reference>
<gene>
    <name evidence="6" type="ORF">AAGV33_13695</name>
</gene>
<sequence>MKLYEKLSSIRFLKDSYIFKFLFVAFIGIHIPLIGILFFVVYAKANFSTCSLLIFSLIITLIATALTLTVLNKLIHPIELASKALSDYKLKRTVTKLPLHFSDEAGMLLANIQNSILESEKFIAAKEDLIYLLSHDLKTFAGNSQSLSIMILETNPSDEVKELAELISHSSKEQFRYIENFIRMLKEQDEMLQPSSEIKVIYLDEVIENVRNQLSQNLVAKKIELIQNLDIAIVHLKIDPELLTRVLFNLVNNAIKFSFSDAKIQLESYNDKKNVYIKVIDEGIGFDGKDSEKIFEKFTERSRLGTLEEYSTGIGLYLCKQIIERNDGRLIASSEGKNKGGTFTIVFPITE</sequence>
<keyword evidence="4" id="KW-0812">Transmembrane</keyword>
<proteinExistence type="predicted"/>
<dbReference type="Proteomes" id="UP001574170">
    <property type="component" value="Unassembled WGS sequence"/>
</dbReference>
<evidence type="ECO:0000256" key="2">
    <source>
        <dbReference type="ARBA" id="ARBA00012438"/>
    </source>
</evidence>
<dbReference type="PRINTS" id="PR00344">
    <property type="entry name" value="BCTRLSENSOR"/>
</dbReference>